<comment type="caution">
    <text evidence="1">The sequence shown here is derived from an EMBL/GenBank/DDBJ whole genome shotgun (WGS) entry which is preliminary data.</text>
</comment>
<keyword evidence="2" id="KW-1185">Reference proteome</keyword>
<sequence>MTFYIYQHLDYIRGFYNEKSKENSTSIIEKINSIFTNQQSNGKTKPIFPFIEQRLQQLKTRIIMGKTMTNFGSTMNLVLQKLNTPLTSFCPVFQQAYHVAYKKLENHVLQYPARFLFKAVQIFDLRFLTLTAVNRDIYSYQIIRELVNPSICLIQEWSI</sequence>
<evidence type="ECO:0000313" key="2">
    <source>
        <dbReference type="Proteomes" id="UP000266861"/>
    </source>
</evidence>
<dbReference type="EMBL" id="PQFF01000143">
    <property type="protein sequence ID" value="RHZ79021.1"/>
    <property type="molecule type" value="Genomic_DNA"/>
</dbReference>
<accession>A0A397IST3</accession>
<proteinExistence type="predicted"/>
<dbReference type="Proteomes" id="UP000266861">
    <property type="component" value="Unassembled WGS sequence"/>
</dbReference>
<dbReference type="AlphaFoldDB" id="A0A397IST3"/>
<dbReference type="OrthoDB" id="2445700at2759"/>
<evidence type="ECO:0000313" key="1">
    <source>
        <dbReference type="EMBL" id="RHZ79021.1"/>
    </source>
</evidence>
<organism evidence="1 2">
    <name type="scientific">Diversispora epigaea</name>
    <dbReference type="NCBI Taxonomy" id="1348612"/>
    <lineage>
        <taxon>Eukaryota</taxon>
        <taxon>Fungi</taxon>
        <taxon>Fungi incertae sedis</taxon>
        <taxon>Mucoromycota</taxon>
        <taxon>Glomeromycotina</taxon>
        <taxon>Glomeromycetes</taxon>
        <taxon>Diversisporales</taxon>
        <taxon>Diversisporaceae</taxon>
        <taxon>Diversispora</taxon>
    </lineage>
</organism>
<name>A0A397IST3_9GLOM</name>
<protein>
    <submittedName>
        <fullName evidence="1">Uncharacterized protein</fullName>
    </submittedName>
</protein>
<reference evidence="1 2" key="1">
    <citation type="submission" date="2018-08" db="EMBL/GenBank/DDBJ databases">
        <title>Genome and evolution of the arbuscular mycorrhizal fungus Diversispora epigaea (formerly Glomus versiforme) and its bacterial endosymbionts.</title>
        <authorList>
            <person name="Sun X."/>
            <person name="Fei Z."/>
            <person name="Harrison M."/>
        </authorList>
    </citation>
    <scope>NUCLEOTIDE SEQUENCE [LARGE SCALE GENOMIC DNA]</scope>
    <source>
        <strain evidence="1 2">IT104</strain>
    </source>
</reference>
<gene>
    <name evidence="1" type="ORF">Glove_152g69</name>
</gene>